<dbReference type="Pfam" id="PF01734">
    <property type="entry name" value="Patatin"/>
    <property type="match status" value="1"/>
</dbReference>
<dbReference type="EMBL" id="LSBJ02000004">
    <property type="protein sequence ID" value="OAQ67009.1"/>
    <property type="molecule type" value="Genomic_DNA"/>
</dbReference>
<keyword evidence="5" id="KW-0472">Membrane</keyword>
<accession>A0A179FPS6</accession>
<feature type="short sequence motif" description="DGA/G" evidence="4">
    <location>
        <begin position="153"/>
        <end position="155"/>
    </location>
</feature>
<dbReference type="InterPro" id="IPR016035">
    <property type="entry name" value="Acyl_Trfase/lysoPLipase"/>
</dbReference>
<dbReference type="RefSeq" id="XP_018144096.1">
    <property type="nucleotide sequence ID" value="XM_018292187.1"/>
</dbReference>
<dbReference type="PROSITE" id="PS51635">
    <property type="entry name" value="PNPLA"/>
    <property type="match status" value="1"/>
</dbReference>
<evidence type="ECO:0000313" key="7">
    <source>
        <dbReference type="EMBL" id="OAQ67009.1"/>
    </source>
</evidence>
<dbReference type="STRING" id="1380566.A0A179FPS6"/>
<keyword evidence="5" id="KW-0812">Transmembrane</keyword>
<feature type="transmembrane region" description="Helical" evidence="5">
    <location>
        <begin position="6"/>
        <end position="28"/>
    </location>
</feature>
<evidence type="ECO:0000256" key="1">
    <source>
        <dbReference type="ARBA" id="ARBA00022801"/>
    </source>
</evidence>
<dbReference type="InterPro" id="IPR002641">
    <property type="entry name" value="PNPLA_dom"/>
</dbReference>
<protein>
    <submittedName>
        <fullName evidence="7">Patatin-like phospholipase domain-containing protein</fullName>
    </submittedName>
</protein>
<comment type="caution">
    <text evidence="7">The sequence shown here is derived from an EMBL/GenBank/DDBJ whole genome shotgun (WGS) entry which is preliminary data.</text>
</comment>
<evidence type="ECO:0000256" key="4">
    <source>
        <dbReference type="PROSITE-ProRule" id="PRU01161"/>
    </source>
</evidence>
<keyword evidence="8" id="KW-1185">Reference proteome</keyword>
<reference evidence="7 8" key="1">
    <citation type="journal article" date="2016" name="PLoS Pathog.">
        <title>Biosynthesis of antibiotic leucinostatins in bio-control fungus Purpureocillium lilacinum and their inhibition on phytophthora revealed by genome mining.</title>
        <authorList>
            <person name="Wang G."/>
            <person name="Liu Z."/>
            <person name="Lin R."/>
            <person name="Li E."/>
            <person name="Mao Z."/>
            <person name="Ling J."/>
            <person name="Yang Y."/>
            <person name="Yin W.B."/>
            <person name="Xie B."/>
        </authorList>
    </citation>
    <scope>NUCLEOTIDE SEQUENCE [LARGE SCALE GENOMIC DNA]</scope>
    <source>
        <strain evidence="7">170</strain>
    </source>
</reference>
<dbReference type="SUPFAM" id="SSF52151">
    <property type="entry name" value="FabD/lysophospholipase-like"/>
    <property type="match status" value="1"/>
</dbReference>
<organism evidence="7 8">
    <name type="scientific">Pochonia chlamydosporia 170</name>
    <dbReference type="NCBI Taxonomy" id="1380566"/>
    <lineage>
        <taxon>Eukaryota</taxon>
        <taxon>Fungi</taxon>
        <taxon>Dikarya</taxon>
        <taxon>Ascomycota</taxon>
        <taxon>Pezizomycotina</taxon>
        <taxon>Sordariomycetes</taxon>
        <taxon>Hypocreomycetidae</taxon>
        <taxon>Hypocreales</taxon>
        <taxon>Clavicipitaceae</taxon>
        <taxon>Pochonia</taxon>
    </lineage>
</organism>
<evidence type="ECO:0000256" key="2">
    <source>
        <dbReference type="ARBA" id="ARBA00022963"/>
    </source>
</evidence>
<dbReference type="GO" id="GO:0019369">
    <property type="term" value="P:arachidonate metabolic process"/>
    <property type="evidence" value="ECO:0007669"/>
    <property type="project" value="TreeGrafter"/>
</dbReference>
<dbReference type="GeneID" id="28856181"/>
<dbReference type="OrthoDB" id="194358at2759"/>
<gene>
    <name evidence="7" type="ORF">VFPPC_14418</name>
</gene>
<keyword evidence="3" id="KW-0443">Lipid metabolism</keyword>
<proteinExistence type="predicted"/>
<feature type="domain" description="PNPLA" evidence="6">
    <location>
        <begin position="1"/>
        <end position="166"/>
    </location>
</feature>
<keyword evidence="2" id="KW-0442">Lipid degradation</keyword>
<dbReference type="CDD" id="cd07199">
    <property type="entry name" value="Pat17_PNPLA8_PNPLA9_like"/>
    <property type="match status" value="1"/>
</dbReference>
<name>A0A179FPS6_METCM</name>
<dbReference type="GO" id="GO:0047499">
    <property type="term" value="F:calcium-independent phospholipase A2 activity"/>
    <property type="evidence" value="ECO:0007669"/>
    <property type="project" value="TreeGrafter"/>
</dbReference>
<dbReference type="PANTHER" id="PTHR24185:SF1">
    <property type="entry name" value="CALCIUM-INDEPENDENT PHOSPHOLIPASE A2-GAMMA"/>
    <property type="match status" value="1"/>
</dbReference>
<dbReference type="Gene3D" id="3.40.1090.10">
    <property type="entry name" value="Cytosolic phospholipase A2 catalytic domain"/>
    <property type="match status" value="1"/>
</dbReference>
<comment type="caution">
    <text evidence="4">Lacks conserved residue(s) required for the propagation of feature annotation.</text>
</comment>
<dbReference type="PANTHER" id="PTHR24185">
    <property type="entry name" value="CALCIUM-INDEPENDENT PHOSPHOLIPASE A2-GAMMA"/>
    <property type="match status" value="1"/>
</dbReference>
<dbReference type="Proteomes" id="UP000078397">
    <property type="component" value="Unassembled WGS sequence"/>
</dbReference>
<evidence type="ECO:0000256" key="3">
    <source>
        <dbReference type="ARBA" id="ARBA00023098"/>
    </source>
</evidence>
<dbReference type="GO" id="GO:0016042">
    <property type="term" value="P:lipid catabolic process"/>
    <property type="evidence" value="ECO:0007669"/>
    <property type="project" value="UniProtKB-KW"/>
</dbReference>
<dbReference type="GO" id="GO:0046486">
    <property type="term" value="P:glycerolipid metabolic process"/>
    <property type="evidence" value="ECO:0007669"/>
    <property type="project" value="UniProtKB-ARBA"/>
</dbReference>
<keyword evidence="1" id="KW-0378">Hydrolase</keyword>
<dbReference type="AlphaFoldDB" id="A0A179FPS6"/>
<dbReference type="KEGG" id="pchm:VFPPC_14418"/>
<dbReference type="GO" id="GO:0016020">
    <property type="term" value="C:membrane"/>
    <property type="evidence" value="ECO:0007669"/>
    <property type="project" value="TreeGrafter"/>
</dbReference>
<evidence type="ECO:0000259" key="6">
    <source>
        <dbReference type="PROSITE" id="PS51635"/>
    </source>
</evidence>
<evidence type="ECO:0000256" key="5">
    <source>
        <dbReference type="SAM" id="Phobius"/>
    </source>
</evidence>
<evidence type="ECO:0000313" key="8">
    <source>
        <dbReference type="Proteomes" id="UP000078397"/>
    </source>
</evidence>
<sequence>MPLGEHFDMIVGTTVGGLIALGLGIHNFNAQEMMRHFRSLCRDGMERKALTKSQWFGWAVRLLTSSIYKTYELENALKAIFGTKTLFGYHNGASKVAVTTTVSAETRLLANYHWGDDKRYLNADVRTWLAARCTSAAPMYFESGRHDGVDCRDGGLIENNPLQIAVNEARKLWGTDASFDIVTSIGCGKAYKPQPAPTSTFVISGWVEELFKTLIETMNGHKAWEKFYDDSGNDMLDRCERLNVLLKDEIEPELDDVSAISRLEDLAKSYYFHYQPRKGQFRLFQDE</sequence>
<keyword evidence="5" id="KW-1133">Transmembrane helix</keyword>